<accession>A0A0E3F3R7</accession>
<organism evidence="1 2">
    <name type="scientific">Synechococcus phage ACG-2014f_Syn7803C8</name>
    <dbReference type="NCBI Taxonomy" id="2790336"/>
    <lineage>
        <taxon>Viruses</taxon>
        <taxon>Duplodnaviria</taxon>
        <taxon>Heunggongvirae</taxon>
        <taxon>Uroviricota</taxon>
        <taxon>Caudoviricetes</taxon>
        <taxon>Pantevenvirales</taxon>
        <taxon>Kyanoviridae</taxon>
        <taxon>Atlauavirus</taxon>
        <taxon>Atlauavirus tusconc8</taxon>
    </lineage>
</organism>
<gene>
    <name evidence="1" type="ORF">Syn7803C8_18</name>
</gene>
<evidence type="ECO:0000313" key="2">
    <source>
        <dbReference type="Proteomes" id="UP000185321"/>
    </source>
</evidence>
<evidence type="ECO:0000313" key="1">
    <source>
        <dbReference type="EMBL" id="AIX21342.1"/>
    </source>
</evidence>
<proteinExistence type="predicted"/>
<name>A0A0E3F3R7_9CAUD</name>
<reference evidence="1 2" key="1">
    <citation type="submission" date="2013-12" db="EMBL/GenBank/DDBJ databases">
        <title>Ecological redundancy of diverse viral populations within a natural community.</title>
        <authorList>
            <person name="Gregory A.C."/>
            <person name="LaButti K."/>
            <person name="Copeland A."/>
            <person name="Woyke T."/>
            <person name="Sullivan M.B."/>
        </authorList>
    </citation>
    <scope>NUCLEOTIDE SEQUENCE [LARGE SCALE GENOMIC DNA]</scope>
    <source>
        <strain evidence="1">Syn7803C8</strain>
    </source>
</reference>
<protein>
    <submittedName>
        <fullName evidence="1">Uncharacterized protein</fullName>
    </submittedName>
</protein>
<dbReference type="InterPro" id="IPR029063">
    <property type="entry name" value="SAM-dependent_MTases_sf"/>
</dbReference>
<sequence>MSHEHEDYEFEKDYWGDCCNTFDEDQKHYVYARLMGLEQAHYSFRLPGISVIDIGGGPSSMLLKTEGLTRGLVVDPISYPQWTKDRYSVKNIEVHVDVGENVTETGYDEVWIYNCMQHAIDPEKIIANARAAAPVLRLFEWIDIPAHDGHPHELTEQSLNKWIGQTGSVTSLAESGCYGKAYYGVFE</sequence>
<dbReference type="Proteomes" id="UP000185321">
    <property type="component" value="Segment"/>
</dbReference>
<dbReference type="SUPFAM" id="SSF53335">
    <property type="entry name" value="S-adenosyl-L-methionine-dependent methyltransferases"/>
    <property type="match status" value="1"/>
</dbReference>
<keyword evidence="2" id="KW-1185">Reference proteome</keyword>
<dbReference type="EMBL" id="KJ019058">
    <property type="protein sequence ID" value="AIX21342.1"/>
    <property type="molecule type" value="Genomic_DNA"/>
</dbReference>